<keyword evidence="2" id="KW-0813">Transport</keyword>
<evidence type="ECO:0000256" key="6">
    <source>
        <dbReference type="ARBA" id="ARBA00023004"/>
    </source>
</evidence>
<dbReference type="PANTHER" id="PTHR43112:SF3">
    <property type="entry name" value="FERREDOXIN-2, CHLOROPLASTIC"/>
    <property type="match status" value="1"/>
</dbReference>
<evidence type="ECO:0000256" key="5">
    <source>
        <dbReference type="ARBA" id="ARBA00022982"/>
    </source>
</evidence>
<keyword evidence="11" id="KW-1185">Reference proteome</keyword>
<dbReference type="SUPFAM" id="SSF54292">
    <property type="entry name" value="2Fe-2S ferredoxin-like"/>
    <property type="match status" value="1"/>
</dbReference>
<evidence type="ECO:0000256" key="4">
    <source>
        <dbReference type="ARBA" id="ARBA00022723"/>
    </source>
</evidence>
<keyword evidence="5" id="KW-0249">Electron transport</keyword>
<dbReference type="OrthoDB" id="573132at2"/>
<organism evidence="10 11">
    <name type="scientific">Paenibacillus piri</name>
    <dbReference type="NCBI Taxonomy" id="2547395"/>
    <lineage>
        <taxon>Bacteria</taxon>
        <taxon>Bacillati</taxon>
        <taxon>Bacillota</taxon>
        <taxon>Bacilli</taxon>
        <taxon>Bacillales</taxon>
        <taxon>Paenibacillaceae</taxon>
        <taxon>Paenibacillus</taxon>
    </lineage>
</organism>
<proteinExistence type="inferred from homology"/>
<keyword evidence="3" id="KW-0001">2Fe-2S</keyword>
<evidence type="ECO:0000256" key="1">
    <source>
        <dbReference type="ARBA" id="ARBA00007874"/>
    </source>
</evidence>
<keyword evidence="7" id="KW-0411">Iron-sulfur</keyword>
<dbReference type="EMBL" id="SMRT01000010">
    <property type="protein sequence ID" value="TDF95396.1"/>
    <property type="molecule type" value="Genomic_DNA"/>
</dbReference>
<comment type="caution">
    <text evidence="10">The sequence shown here is derived from an EMBL/GenBank/DDBJ whole genome shotgun (WGS) entry which is preliminary data.</text>
</comment>
<dbReference type="AlphaFoldDB" id="A0A4R5KJ04"/>
<dbReference type="GO" id="GO:0046872">
    <property type="term" value="F:metal ion binding"/>
    <property type="evidence" value="ECO:0007669"/>
    <property type="project" value="UniProtKB-KW"/>
</dbReference>
<dbReference type="InterPro" id="IPR001041">
    <property type="entry name" value="2Fe-2S_ferredoxin-type"/>
</dbReference>
<reference evidence="10 11" key="1">
    <citation type="submission" date="2019-03" db="EMBL/GenBank/DDBJ databases">
        <title>This is whole genome sequence of Paenibacillus sp MS74 strain.</title>
        <authorList>
            <person name="Trinh H.N."/>
        </authorList>
    </citation>
    <scope>NUCLEOTIDE SEQUENCE [LARGE SCALE GENOMIC DNA]</scope>
    <source>
        <strain evidence="10 11">MS74</strain>
    </source>
</reference>
<keyword evidence="6" id="KW-0408">Iron</keyword>
<evidence type="ECO:0000256" key="7">
    <source>
        <dbReference type="ARBA" id="ARBA00023014"/>
    </source>
</evidence>
<evidence type="ECO:0000259" key="9">
    <source>
        <dbReference type="PROSITE" id="PS51085"/>
    </source>
</evidence>
<dbReference type="InterPro" id="IPR036010">
    <property type="entry name" value="2Fe-2S_ferredoxin-like_sf"/>
</dbReference>
<dbReference type="GO" id="GO:0051537">
    <property type="term" value="F:2 iron, 2 sulfur cluster binding"/>
    <property type="evidence" value="ECO:0007669"/>
    <property type="project" value="UniProtKB-KW"/>
</dbReference>
<protein>
    <submittedName>
        <fullName evidence="10">2Fe-2S iron-sulfur cluster binding domain-containing protein</fullName>
    </submittedName>
</protein>
<gene>
    <name evidence="10" type="ORF">E1757_19975</name>
</gene>
<sequence>MNRSIPGCSRKSRRLRRDFMADFTVRLMPSNQSFTVKNGELILDAAIRQDIEVPYSCRNGTCRTCLFEVKEGYVQQEDADLCMISEQELEENRRLICMSLCRSDAILEKASPRRRRQV</sequence>
<evidence type="ECO:0000256" key="8">
    <source>
        <dbReference type="ARBA" id="ARBA00034078"/>
    </source>
</evidence>
<evidence type="ECO:0000313" key="10">
    <source>
        <dbReference type="EMBL" id="TDF95396.1"/>
    </source>
</evidence>
<comment type="cofactor">
    <cofactor evidence="8">
        <name>[2Fe-2S] cluster</name>
        <dbReference type="ChEBI" id="CHEBI:190135"/>
    </cofactor>
</comment>
<accession>A0A4R5KJ04</accession>
<dbReference type="Gene3D" id="3.10.20.30">
    <property type="match status" value="1"/>
</dbReference>
<comment type="similarity">
    <text evidence="1">Belongs to the 2Fe2S plant-type ferredoxin family.</text>
</comment>
<evidence type="ECO:0000256" key="2">
    <source>
        <dbReference type="ARBA" id="ARBA00022448"/>
    </source>
</evidence>
<dbReference type="Pfam" id="PF00111">
    <property type="entry name" value="Fer2"/>
    <property type="match status" value="1"/>
</dbReference>
<feature type="domain" description="2Fe-2S ferredoxin-type" evidence="9">
    <location>
        <begin position="23"/>
        <end position="113"/>
    </location>
</feature>
<dbReference type="InterPro" id="IPR012675">
    <property type="entry name" value="Beta-grasp_dom_sf"/>
</dbReference>
<keyword evidence="4" id="KW-0479">Metal-binding</keyword>
<evidence type="ECO:0000313" key="11">
    <source>
        <dbReference type="Proteomes" id="UP000295636"/>
    </source>
</evidence>
<dbReference type="CDD" id="cd00207">
    <property type="entry name" value="fer2"/>
    <property type="match status" value="1"/>
</dbReference>
<dbReference type="Proteomes" id="UP000295636">
    <property type="component" value="Unassembled WGS sequence"/>
</dbReference>
<dbReference type="PANTHER" id="PTHR43112">
    <property type="entry name" value="FERREDOXIN"/>
    <property type="match status" value="1"/>
</dbReference>
<evidence type="ECO:0000256" key="3">
    <source>
        <dbReference type="ARBA" id="ARBA00022714"/>
    </source>
</evidence>
<name>A0A4R5KJ04_9BACL</name>
<dbReference type="PROSITE" id="PS51085">
    <property type="entry name" value="2FE2S_FER_2"/>
    <property type="match status" value="1"/>
</dbReference>